<evidence type="ECO:0008006" key="3">
    <source>
        <dbReference type="Google" id="ProtNLM"/>
    </source>
</evidence>
<feature type="non-terminal residue" evidence="1">
    <location>
        <position position="62"/>
    </location>
</feature>
<organism evidence="1 2">
    <name type="scientific">Collybiopsis luxurians FD-317 M1</name>
    <dbReference type="NCBI Taxonomy" id="944289"/>
    <lineage>
        <taxon>Eukaryota</taxon>
        <taxon>Fungi</taxon>
        <taxon>Dikarya</taxon>
        <taxon>Basidiomycota</taxon>
        <taxon>Agaricomycotina</taxon>
        <taxon>Agaricomycetes</taxon>
        <taxon>Agaricomycetidae</taxon>
        <taxon>Agaricales</taxon>
        <taxon>Marasmiineae</taxon>
        <taxon>Omphalotaceae</taxon>
        <taxon>Collybiopsis</taxon>
        <taxon>Collybiopsis luxurians</taxon>
    </lineage>
</organism>
<protein>
    <recommendedName>
        <fullName evidence="3">DNA helicase</fullName>
    </recommendedName>
</protein>
<dbReference type="AlphaFoldDB" id="A0A0D0BEU9"/>
<dbReference type="EMBL" id="KN834832">
    <property type="protein sequence ID" value="KIK53151.1"/>
    <property type="molecule type" value="Genomic_DNA"/>
</dbReference>
<evidence type="ECO:0000313" key="1">
    <source>
        <dbReference type="EMBL" id="KIK53151.1"/>
    </source>
</evidence>
<accession>A0A0D0BEU9</accession>
<proteinExistence type="predicted"/>
<dbReference type="OrthoDB" id="432234at2759"/>
<dbReference type="HOGENOM" id="CLU_3092945_0_0_1"/>
<keyword evidence="2" id="KW-1185">Reference proteome</keyword>
<reference evidence="1 2" key="1">
    <citation type="submission" date="2014-04" db="EMBL/GenBank/DDBJ databases">
        <title>Evolutionary Origins and Diversification of the Mycorrhizal Mutualists.</title>
        <authorList>
            <consortium name="DOE Joint Genome Institute"/>
            <consortium name="Mycorrhizal Genomics Consortium"/>
            <person name="Kohler A."/>
            <person name="Kuo A."/>
            <person name="Nagy L.G."/>
            <person name="Floudas D."/>
            <person name="Copeland A."/>
            <person name="Barry K.W."/>
            <person name="Cichocki N."/>
            <person name="Veneault-Fourrey C."/>
            <person name="LaButti K."/>
            <person name="Lindquist E.A."/>
            <person name="Lipzen A."/>
            <person name="Lundell T."/>
            <person name="Morin E."/>
            <person name="Murat C."/>
            <person name="Riley R."/>
            <person name="Ohm R."/>
            <person name="Sun H."/>
            <person name="Tunlid A."/>
            <person name="Henrissat B."/>
            <person name="Grigoriev I.V."/>
            <person name="Hibbett D.S."/>
            <person name="Martin F."/>
        </authorList>
    </citation>
    <scope>NUCLEOTIDE SEQUENCE [LARGE SCALE GENOMIC DNA]</scope>
    <source>
        <strain evidence="1 2">FD-317 M1</strain>
    </source>
</reference>
<sequence>MLDSGKTNQRLGKIPLVIGMPVVITQNFDMESGIVNGCHGTLKSIQYRIDSSGQRHAISCVV</sequence>
<dbReference type="Proteomes" id="UP000053593">
    <property type="component" value="Unassembled WGS sequence"/>
</dbReference>
<gene>
    <name evidence="1" type="ORF">GYMLUDRAFT_179295</name>
</gene>
<evidence type="ECO:0000313" key="2">
    <source>
        <dbReference type="Proteomes" id="UP000053593"/>
    </source>
</evidence>
<name>A0A0D0BEU9_9AGAR</name>